<feature type="compositionally biased region" description="Polar residues" evidence="2">
    <location>
        <begin position="468"/>
        <end position="498"/>
    </location>
</feature>
<proteinExistence type="predicted"/>
<dbReference type="RefSeq" id="WP_231419335.1">
    <property type="nucleotide sequence ID" value="NZ_CP126446.1"/>
</dbReference>
<organism evidence="3 4">
    <name type="scientific">Pontibacillus chungwhensis</name>
    <dbReference type="NCBI Taxonomy" id="265426"/>
    <lineage>
        <taxon>Bacteria</taxon>
        <taxon>Bacillati</taxon>
        <taxon>Bacillota</taxon>
        <taxon>Bacilli</taxon>
        <taxon>Bacillales</taxon>
        <taxon>Bacillaceae</taxon>
        <taxon>Pontibacillus</taxon>
    </lineage>
</organism>
<feature type="compositionally biased region" description="Basic and acidic residues" evidence="2">
    <location>
        <begin position="542"/>
        <end position="575"/>
    </location>
</feature>
<feature type="compositionally biased region" description="Basic and acidic residues" evidence="2">
    <location>
        <begin position="428"/>
        <end position="447"/>
    </location>
</feature>
<feature type="compositionally biased region" description="Polar residues" evidence="2">
    <location>
        <begin position="505"/>
        <end position="514"/>
    </location>
</feature>
<evidence type="ECO:0000256" key="1">
    <source>
        <dbReference type="SAM" id="Coils"/>
    </source>
</evidence>
<dbReference type="EMBL" id="CP126446">
    <property type="protein sequence ID" value="WIF98648.1"/>
    <property type="molecule type" value="Genomic_DNA"/>
</dbReference>
<feature type="compositionally biased region" description="Polar residues" evidence="2">
    <location>
        <begin position="576"/>
        <end position="588"/>
    </location>
</feature>
<evidence type="ECO:0000256" key="2">
    <source>
        <dbReference type="SAM" id="MobiDB-lite"/>
    </source>
</evidence>
<keyword evidence="4" id="KW-1185">Reference proteome</keyword>
<feature type="coiled-coil region" evidence="1">
    <location>
        <begin position="187"/>
        <end position="283"/>
    </location>
</feature>
<dbReference type="Proteomes" id="UP001236652">
    <property type="component" value="Chromosome"/>
</dbReference>
<name>A0ABY8UZH1_9BACI</name>
<sequence>METNDGKTESRESLIKVEQLQNDLETLFFELERETDSLDVLWSLSNKKKSILDMLRSASKEQKLSLQQISELETTLESLHQQLKKSEQASAYSNDIWNDLLNMKKELRNTENKIYAVHTSQNKIEGLLESLKSSQVNKEEIKAISDSLLQVNLRVNTIEDWMNTNAENMISSLKDIIVYEEKNSKKAEELQKSSTDLNQKIEELEFVDPEEMNHQIQELKNNIMEADDKQEKRTQEIRGIIQEFISKIDLPSLIFKSDLQELQNQYLQEIDKLQQQRVESELKHKSSLKEWVKEIKNEMSIEFKGYIKNLESQITSLEFVTKEDLYSHNPQSLQDLRNEINDLKDTQAKSVGGNQEVVAKVNDIVMQVEDLHSKVNTLDIDRSNVEILKKLIHDVNEFEEKIVKVVSGIKDEAKEVESPIVEVEAEEETRQKDVVEDKQQEKPKEANRSNSVVSADSWFYHSAKNAKETQQLKNPYSQPKTTRPSSNRSPKSPTSRQVRNAYPNKPTSYPSYQKPTKPEPPSPNQKQSLQRDAVQQPVKPSEQNEVKPPVKEAQAESKIKPSDQVAKQEESKGGHSENQGGSGSSFLNNVKKFFTE</sequence>
<reference evidence="3 4" key="1">
    <citation type="submission" date="2023-05" db="EMBL/GenBank/DDBJ databases">
        <title>Comparative genomics reveals the evidence of polycyclic aromatic hydrocarbons degradation in moderately halophilic genus Pontibacillus.</title>
        <authorList>
            <person name="Yang H."/>
            <person name="Qian Z."/>
        </authorList>
    </citation>
    <scope>NUCLEOTIDE SEQUENCE [LARGE SCALE GENOMIC DNA]</scope>
    <source>
        <strain evidence="4">HN14</strain>
    </source>
</reference>
<evidence type="ECO:0000313" key="3">
    <source>
        <dbReference type="EMBL" id="WIF98648.1"/>
    </source>
</evidence>
<keyword evidence="1" id="KW-0175">Coiled coil</keyword>
<gene>
    <name evidence="3" type="ORF">QNI29_02980</name>
</gene>
<protein>
    <submittedName>
        <fullName evidence="3">Uncharacterized protein</fullName>
    </submittedName>
</protein>
<feature type="region of interest" description="Disordered" evidence="2">
    <location>
        <begin position="416"/>
        <end position="596"/>
    </location>
</feature>
<evidence type="ECO:0000313" key="4">
    <source>
        <dbReference type="Proteomes" id="UP001236652"/>
    </source>
</evidence>
<accession>A0ABY8UZH1</accession>